<evidence type="ECO:0000313" key="1">
    <source>
        <dbReference type="EMBL" id="TYP93998.1"/>
    </source>
</evidence>
<sequence length="163" mass="19048">MVSYIIFLDIDGVLNTRNHLKRQKIKSGKVTNKDWDPTACKYISMLCEHYNARIVITSTWRHEYTVKQLEEFFESNNISPNFVKDVTSSYAPQPDEKNYCRGHEVKYWLQNNSSKKASYVIIDDEATFLETQQEHLVKVDKNKGFSTKEAVTKASNILEKKHH</sequence>
<dbReference type="Proteomes" id="UP000324595">
    <property type="component" value="Unassembled WGS sequence"/>
</dbReference>
<accession>A0A5D3YKG3</accession>
<protein>
    <submittedName>
        <fullName evidence="1">Uncharacterized protein</fullName>
    </submittedName>
</protein>
<dbReference type="RefSeq" id="WP_170245633.1">
    <property type="nucleotide sequence ID" value="NZ_VNHY01000002.1"/>
</dbReference>
<comment type="caution">
    <text evidence="1">The sequence shown here is derived from an EMBL/GenBank/DDBJ whole genome shotgun (WGS) entry which is preliminary data.</text>
</comment>
<dbReference type="EMBL" id="VNHY01000002">
    <property type="protein sequence ID" value="TYP93998.1"/>
    <property type="molecule type" value="Genomic_DNA"/>
</dbReference>
<dbReference type="AlphaFoldDB" id="A0A5D3YKG3"/>
<dbReference type="Pfam" id="PF18143">
    <property type="entry name" value="HAD_SAK_2"/>
    <property type="match status" value="1"/>
</dbReference>
<reference evidence="1 2" key="1">
    <citation type="submission" date="2019-07" db="EMBL/GenBank/DDBJ databases">
        <title>Genomic Encyclopedia of Archaeal and Bacterial Type Strains, Phase II (KMG-II): from individual species to whole genera.</title>
        <authorList>
            <person name="Goeker M."/>
        </authorList>
    </citation>
    <scope>NUCLEOTIDE SEQUENCE [LARGE SCALE GENOMIC DNA]</scope>
    <source>
        <strain evidence="1 2">DSM 21935</strain>
    </source>
</reference>
<organism evidence="1 2">
    <name type="scientific">Fodinibius salinus</name>
    <dbReference type="NCBI Taxonomy" id="860790"/>
    <lineage>
        <taxon>Bacteria</taxon>
        <taxon>Pseudomonadati</taxon>
        <taxon>Balneolota</taxon>
        <taxon>Balneolia</taxon>
        <taxon>Balneolales</taxon>
        <taxon>Balneolaceae</taxon>
        <taxon>Fodinibius</taxon>
    </lineage>
</organism>
<keyword evidence="2" id="KW-1185">Reference proteome</keyword>
<proteinExistence type="predicted"/>
<gene>
    <name evidence="1" type="ORF">LX73_1716</name>
</gene>
<evidence type="ECO:0000313" key="2">
    <source>
        <dbReference type="Proteomes" id="UP000324595"/>
    </source>
</evidence>
<name>A0A5D3YKG3_9BACT</name>